<protein>
    <submittedName>
        <fullName evidence="2">Heterokaryon incompatibility protein-domain-containing protein</fullName>
    </submittedName>
</protein>
<dbReference type="EMBL" id="JAGPNK010000003">
    <property type="protein sequence ID" value="KAH7324410.1"/>
    <property type="molecule type" value="Genomic_DNA"/>
</dbReference>
<dbReference type="InterPro" id="IPR010730">
    <property type="entry name" value="HET"/>
</dbReference>
<dbReference type="InterPro" id="IPR052895">
    <property type="entry name" value="HetReg/Transcr_Mod"/>
</dbReference>
<keyword evidence="3" id="KW-1185">Reference proteome</keyword>
<evidence type="ECO:0000313" key="2">
    <source>
        <dbReference type="EMBL" id="KAH7324410.1"/>
    </source>
</evidence>
<dbReference type="AlphaFoldDB" id="A0A8K0WVG0"/>
<feature type="domain" description="Heterokaryon incompatibility" evidence="1">
    <location>
        <begin position="50"/>
        <end position="184"/>
    </location>
</feature>
<dbReference type="Proteomes" id="UP000813444">
    <property type="component" value="Unassembled WGS sequence"/>
</dbReference>
<evidence type="ECO:0000313" key="3">
    <source>
        <dbReference type="Proteomes" id="UP000813444"/>
    </source>
</evidence>
<gene>
    <name evidence="2" type="ORF">B0I35DRAFT_406221</name>
</gene>
<comment type="caution">
    <text evidence="2">The sequence shown here is derived from an EMBL/GenBank/DDBJ whole genome shotgun (WGS) entry which is preliminary data.</text>
</comment>
<proteinExistence type="predicted"/>
<reference evidence="2" key="1">
    <citation type="journal article" date="2021" name="Nat. Commun.">
        <title>Genetic determinants of endophytism in the Arabidopsis root mycobiome.</title>
        <authorList>
            <person name="Mesny F."/>
            <person name="Miyauchi S."/>
            <person name="Thiergart T."/>
            <person name="Pickel B."/>
            <person name="Atanasova L."/>
            <person name="Karlsson M."/>
            <person name="Huettel B."/>
            <person name="Barry K.W."/>
            <person name="Haridas S."/>
            <person name="Chen C."/>
            <person name="Bauer D."/>
            <person name="Andreopoulos W."/>
            <person name="Pangilinan J."/>
            <person name="LaButti K."/>
            <person name="Riley R."/>
            <person name="Lipzen A."/>
            <person name="Clum A."/>
            <person name="Drula E."/>
            <person name="Henrissat B."/>
            <person name="Kohler A."/>
            <person name="Grigoriev I.V."/>
            <person name="Martin F.M."/>
            <person name="Hacquard S."/>
        </authorList>
    </citation>
    <scope>NUCLEOTIDE SEQUENCE</scope>
    <source>
        <strain evidence="2">MPI-CAGE-CH-0235</strain>
    </source>
</reference>
<accession>A0A8K0WVG0</accession>
<dbReference type="PANTHER" id="PTHR24148:SF64">
    <property type="entry name" value="HETEROKARYON INCOMPATIBILITY DOMAIN-CONTAINING PROTEIN"/>
    <property type="match status" value="1"/>
</dbReference>
<dbReference type="PANTHER" id="PTHR24148">
    <property type="entry name" value="ANKYRIN REPEAT DOMAIN-CONTAINING PROTEIN 39 HOMOLOG-RELATED"/>
    <property type="match status" value="1"/>
</dbReference>
<dbReference type="Pfam" id="PF06985">
    <property type="entry name" value="HET"/>
    <property type="match status" value="1"/>
</dbReference>
<sequence length="222" mass="25477">MQNSRNKTIRIRPICLKANSPSLDMGSQIYTIIQFIQRYATWSFVLWVKAKKASITVNGQSLEIGKNLETALRYIRLRKKQLVLWADAICINQSDVVEKNYLVAAMSEIYQEAEVVIVFLGISVDCTEFLNACHMLGTDDACDDYRLDETFEHISTQANAKACLIQMVKLLKSHWWSRAWIVQEIAYAKSDPLIMIGRDISTTVYITTLTLKIQRAESMELW</sequence>
<evidence type="ECO:0000259" key="1">
    <source>
        <dbReference type="Pfam" id="PF06985"/>
    </source>
</evidence>
<organism evidence="2 3">
    <name type="scientific">Stachybotrys elegans</name>
    <dbReference type="NCBI Taxonomy" id="80388"/>
    <lineage>
        <taxon>Eukaryota</taxon>
        <taxon>Fungi</taxon>
        <taxon>Dikarya</taxon>
        <taxon>Ascomycota</taxon>
        <taxon>Pezizomycotina</taxon>
        <taxon>Sordariomycetes</taxon>
        <taxon>Hypocreomycetidae</taxon>
        <taxon>Hypocreales</taxon>
        <taxon>Stachybotryaceae</taxon>
        <taxon>Stachybotrys</taxon>
    </lineage>
</organism>
<name>A0A8K0WVG0_9HYPO</name>
<dbReference type="OrthoDB" id="5386682at2759"/>